<gene>
    <name evidence="1" type="ORF">CRM94_12415</name>
</gene>
<organism evidence="1 2">
    <name type="scientific">Burkholderia gladioli</name>
    <name type="common">Pseudomonas marginata</name>
    <name type="synonym">Phytomonas marginata</name>
    <dbReference type="NCBI Taxonomy" id="28095"/>
    <lineage>
        <taxon>Bacteria</taxon>
        <taxon>Pseudomonadati</taxon>
        <taxon>Pseudomonadota</taxon>
        <taxon>Betaproteobacteria</taxon>
        <taxon>Burkholderiales</taxon>
        <taxon>Burkholderiaceae</taxon>
        <taxon>Burkholderia</taxon>
    </lineage>
</organism>
<dbReference type="AlphaFoldDB" id="A0A2A7SGU2"/>
<dbReference type="EMBL" id="PDDY01000001">
    <property type="protein sequence ID" value="PEH42887.1"/>
    <property type="molecule type" value="Genomic_DNA"/>
</dbReference>
<dbReference type="RefSeq" id="WP_098152747.1">
    <property type="nucleotide sequence ID" value="NZ_CADEQB010000001.1"/>
</dbReference>
<protein>
    <recommendedName>
        <fullName evidence="3">DUF3331 domain-containing protein</fullName>
    </recommendedName>
</protein>
<dbReference type="Pfam" id="PF11811">
    <property type="entry name" value="DUF3331"/>
    <property type="match status" value="1"/>
</dbReference>
<sequence length="166" mass="17914">MMPTAHELPGLACDDIAARALLDMLFPPVGGLPARPARRRAAGPARDEAAAARECPFDARLCPDHVAVIDRPSPGSITVTWSDPRFGKHSEQIWHTALSHGPAVCALTGREIPRGSRVFRPRKRDANEPADYPWMILSSVIDAGIELPIANATCRRQAGAVLGQVR</sequence>
<name>A0A2A7SGU2_BURGA</name>
<reference evidence="2" key="1">
    <citation type="submission" date="2017-09" db="EMBL/GenBank/DDBJ databases">
        <title>FDA dAtabase for Regulatory Grade micrObial Sequences (FDA-ARGOS): Supporting development and validation of Infectious Disease Dx tests.</title>
        <authorList>
            <person name="Minogue T."/>
            <person name="Wolcott M."/>
            <person name="Wasieloski L."/>
            <person name="Aguilar W."/>
            <person name="Moore D."/>
            <person name="Tallon L."/>
            <person name="Sadzewicz L."/>
            <person name="Ott S."/>
            <person name="Zhao X."/>
            <person name="Nagaraj S."/>
            <person name="Vavikolanu K."/>
            <person name="Aluvathingal J."/>
            <person name="Nadendla S."/>
            <person name="Sichtig H."/>
        </authorList>
    </citation>
    <scope>NUCLEOTIDE SEQUENCE [LARGE SCALE GENOMIC DNA]</scope>
    <source>
        <strain evidence="2">FDAARGOS_390</strain>
    </source>
</reference>
<accession>A0A2A7SGU2</accession>
<evidence type="ECO:0000313" key="1">
    <source>
        <dbReference type="EMBL" id="PEH42887.1"/>
    </source>
</evidence>
<comment type="caution">
    <text evidence="1">The sequence shown here is derived from an EMBL/GenBank/DDBJ whole genome shotgun (WGS) entry which is preliminary data.</text>
</comment>
<evidence type="ECO:0008006" key="3">
    <source>
        <dbReference type="Google" id="ProtNLM"/>
    </source>
</evidence>
<evidence type="ECO:0000313" key="2">
    <source>
        <dbReference type="Proteomes" id="UP000220629"/>
    </source>
</evidence>
<dbReference type="InterPro" id="IPR021769">
    <property type="entry name" value="DUF3331"/>
</dbReference>
<proteinExistence type="predicted"/>
<dbReference type="Proteomes" id="UP000220629">
    <property type="component" value="Unassembled WGS sequence"/>
</dbReference>